<dbReference type="SUPFAM" id="SSF52047">
    <property type="entry name" value="RNI-like"/>
    <property type="match status" value="1"/>
</dbReference>
<comment type="caution">
    <text evidence="3">The sequence shown here is derived from an EMBL/GenBank/DDBJ whole genome shotgun (WGS) entry which is preliminary data.</text>
</comment>
<evidence type="ECO:0000256" key="1">
    <source>
        <dbReference type="SAM" id="Coils"/>
    </source>
</evidence>
<keyword evidence="4" id="KW-1185">Reference proteome</keyword>
<dbReference type="InterPro" id="IPR032675">
    <property type="entry name" value="LRR_dom_sf"/>
</dbReference>
<dbReference type="InterPro" id="IPR001810">
    <property type="entry name" value="F-box_dom"/>
</dbReference>
<keyword evidence="1" id="KW-0175">Coiled coil</keyword>
<evidence type="ECO:0000313" key="4">
    <source>
        <dbReference type="Proteomes" id="UP001437256"/>
    </source>
</evidence>
<feature type="coiled-coil region" evidence="1">
    <location>
        <begin position="46"/>
        <end position="73"/>
    </location>
</feature>
<protein>
    <recommendedName>
        <fullName evidence="2">F-box domain-containing protein</fullName>
    </recommendedName>
</protein>
<dbReference type="Pfam" id="PF12937">
    <property type="entry name" value="F-box-like"/>
    <property type="match status" value="1"/>
</dbReference>
<gene>
    <name evidence="3" type="ORF">AAF712_006800</name>
</gene>
<dbReference type="Proteomes" id="UP001437256">
    <property type="component" value="Unassembled WGS sequence"/>
</dbReference>
<evidence type="ECO:0000313" key="3">
    <source>
        <dbReference type="EMBL" id="KAL0066175.1"/>
    </source>
</evidence>
<dbReference type="EMBL" id="JBBXMP010000038">
    <property type="protein sequence ID" value="KAL0066175.1"/>
    <property type="molecule type" value="Genomic_DNA"/>
</dbReference>
<dbReference type="Gene3D" id="3.80.10.10">
    <property type="entry name" value="Ribonuclease Inhibitor"/>
    <property type="match status" value="1"/>
</dbReference>
<dbReference type="Gene3D" id="1.20.1280.50">
    <property type="match status" value="1"/>
</dbReference>
<evidence type="ECO:0000259" key="2">
    <source>
        <dbReference type="Pfam" id="PF12937"/>
    </source>
</evidence>
<name>A0ABR2ZXY1_9AGAR</name>
<accession>A0ABR2ZXY1</accession>
<organism evidence="3 4">
    <name type="scientific">Marasmius tenuissimus</name>
    <dbReference type="NCBI Taxonomy" id="585030"/>
    <lineage>
        <taxon>Eukaryota</taxon>
        <taxon>Fungi</taxon>
        <taxon>Dikarya</taxon>
        <taxon>Basidiomycota</taxon>
        <taxon>Agaricomycotina</taxon>
        <taxon>Agaricomycetes</taxon>
        <taxon>Agaricomycetidae</taxon>
        <taxon>Agaricales</taxon>
        <taxon>Marasmiineae</taxon>
        <taxon>Marasmiaceae</taxon>
        <taxon>Marasmius</taxon>
    </lineage>
</organism>
<proteinExistence type="predicted"/>
<sequence>MSLSSLTFSRMDSSSLLDSSSVRTSIKGLFRNTITSSDRHTISQFLLDAEQEIQRHDAEINRLRTAIHLLETKKLGLKKSMDRCHSLLSPVHRLPTEILTEILSIACEENKLCPSTPPNVVKLSRVCGRWWEVICSAPKLWSSITIQFSSWEGKFPVLEKLVRLFLDRSDTQLLKLELDFFAVFTDQDQIDMLPIIHALCDHAARWRVLGLENPPSTFTPSSSRIGMPALQHLKAYEVHPDIFSSLFKNSPCLRTLDIMDDYIDFSSDLPSDLSSHLIKILVVRDAYADAACSYLLRFPVLETLYMHGISFHNDSNRENTEHHFSTTIASLAVEFDTQSALDATLCRLTLPQLTSLQVCGSDESVSECTWPIWAGAAVTDFLSRSSCTLTSLCLRKLPITGDQAITLLEHVPTLVSLEIRERPRTDEDPEVPEPFPNRIITQTFLQRFAVEHEVFRSSHAFLPLLADITFSMREDDSGVEQGMFNAVASRWIPDPAQAKEIGVKCLKSVTITVRERKGGSEEKRWLKALECFRDAGLRLRVDG</sequence>
<reference evidence="3 4" key="1">
    <citation type="submission" date="2024-05" db="EMBL/GenBank/DDBJ databases">
        <title>A draft genome resource for the thread blight pathogen Marasmius tenuissimus strain MS-2.</title>
        <authorList>
            <person name="Yulfo-Soto G.E."/>
            <person name="Baruah I.K."/>
            <person name="Amoako-Attah I."/>
            <person name="Bukari Y."/>
            <person name="Meinhardt L.W."/>
            <person name="Bailey B.A."/>
            <person name="Cohen S.P."/>
        </authorList>
    </citation>
    <scope>NUCLEOTIDE SEQUENCE [LARGE SCALE GENOMIC DNA]</scope>
    <source>
        <strain evidence="3 4">MS-2</strain>
    </source>
</reference>
<feature type="domain" description="F-box" evidence="2">
    <location>
        <begin position="92"/>
        <end position="146"/>
    </location>
</feature>